<sequence>MIWKTNLRRLCTLYGRMLYLVEPDLNFDIYFNDLSATKRLLDCRGVMPNVNLSALRSDYFNWKQLKCEQEKLQNLHTYLMKLCSEKSHEKSENGCTSDEFLRLQECITKLKSINKEIFRTEKVIETCLALPNDLDVETPIGNEEKLLLKHEGKLLKQCEHENLLQKKGWLFSKNAPYQCFLSGRAAILLDLLEQFVTSVFSNAKLTFISPSYFVRMPILEACLMSISDFLQIEEKEYGANDSAVTLNVVGHSLLAYLCLFTRRAVPSNVCLPLKLYSFGNSYKNNKKNSDKPNSVLLQCNQRRVLTAFALTDSSESVSVIMKEISQQLVNILKSLDIDYACYRQPSMKLLPSQRSSISFRIQTCASQSEHDIATVSDYGTFFSRRLRIMTENKTYLHCVYSEINIFCLLASFIERWWSEQDQSTLPPQNAPLQPNEIRWRKIRKKNTAVNGNFNLDSIFQNSSET</sequence>
<reference evidence="1 2" key="1">
    <citation type="submission" date="2015-01" db="EMBL/GenBank/DDBJ databases">
        <title>Evolution of Trichinella species and genotypes.</title>
        <authorList>
            <person name="Korhonen P.K."/>
            <person name="Edoardo P."/>
            <person name="Giuseppe L.R."/>
            <person name="Gasser R.B."/>
        </authorList>
    </citation>
    <scope>NUCLEOTIDE SEQUENCE [LARGE SCALE GENOMIC DNA]</scope>
    <source>
        <strain evidence="1">ISS3</strain>
    </source>
</reference>
<dbReference type="SUPFAM" id="SSF55681">
    <property type="entry name" value="Class II aaRS and biotin synthetases"/>
    <property type="match status" value="1"/>
</dbReference>
<accession>A0A0V1BQL5</accession>
<dbReference type="InterPro" id="IPR045864">
    <property type="entry name" value="aa-tRNA-synth_II/BPL/LPL"/>
</dbReference>
<dbReference type="Gene3D" id="3.30.930.10">
    <property type="entry name" value="Bira Bifunctional Protein, Domain 2"/>
    <property type="match status" value="1"/>
</dbReference>
<gene>
    <name evidence="1" type="ORF">T01_2690</name>
</gene>
<comment type="caution">
    <text evidence="1">The sequence shown here is derived from an EMBL/GenBank/DDBJ whole genome shotgun (WGS) entry which is preliminary data.</text>
</comment>
<dbReference type="GO" id="GO:0006434">
    <property type="term" value="P:seryl-tRNA aminoacylation"/>
    <property type="evidence" value="ECO:0007669"/>
    <property type="project" value="InterPro"/>
</dbReference>
<dbReference type="InParanoid" id="A0A0V1BQL5"/>
<dbReference type="OrthoDB" id="24683at2759"/>
<dbReference type="EMBL" id="JYDH01000020">
    <property type="protein sequence ID" value="KRY39128.1"/>
    <property type="molecule type" value="Genomic_DNA"/>
</dbReference>
<dbReference type="InterPro" id="IPR002317">
    <property type="entry name" value="Ser-tRNA-ligase_type_1"/>
</dbReference>
<dbReference type="AlphaFoldDB" id="A0A0V1BQL5"/>
<dbReference type="Proteomes" id="UP000054776">
    <property type="component" value="Unassembled WGS sequence"/>
</dbReference>
<dbReference type="PANTHER" id="PTHR11778">
    <property type="entry name" value="SERYL-TRNA SYNTHETASE"/>
    <property type="match status" value="1"/>
</dbReference>
<keyword evidence="2" id="KW-1185">Reference proteome</keyword>
<dbReference type="FunCoup" id="A0A0V1BQL5">
    <property type="interactions" value="73"/>
</dbReference>
<protein>
    <submittedName>
        <fullName evidence="1">Uncharacterized protein</fullName>
    </submittedName>
</protein>
<feature type="non-terminal residue" evidence="1">
    <location>
        <position position="465"/>
    </location>
</feature>
<dbReference type="GO" id="GO:0004828">
    <property type="term" value="F:serine-tRNA ligase activity"/>
    <property type="evidence" value="ECO:0007669"/>
    <property type="project" value="InterPro"/>
</dbReference>
<dbReference type="STRING" id="6334.A0A0V1BQL5"/>
<name>A0A0V1BQL5_TRISP</name>
<proteinExistence type="predicted"/>
<evidence type="ECO:0000313" key="2">
    <source>
        <dbReference type="Proteomes" id="UP000054776"/>
    </source>
</evidence>
<evidence type="ECO:0000313" key="1">
    <source>
        <dbReference type="EMBL" id="KRY39128.1"/>
    </source>
</evidence>
<dbReference type="GO" id="GO:0005524">
    <property type="term" value="F:ATP binding"/>
    <property type="evidence" value="ECO:0007669"/>
    <property type="project" value="InterPro"/>
</dbReference>
<organism evidence="1 2">
    <name type="scientific">Trichinella spiralis</name>
    <name type="common">Trichina worm</name>
    <dbReference type="NCBI Taxonomy" id="6334"/>
    <lineage>
        <taxon>Eukaryota</taxon>
        <taxon>Metazoa</taxon>
        <taxon>Ecdysozoa</taxon>
        <taxon>Nematoda</taxon>
        <taxon>Enoplea</taxon>
        <taxon>Dorylaimia</taxon>
        <taxon>Trichinellida</taxon>
        <taxon>Trichinellidae</taxon>
        <taxon>Trichinella</taxon>
    </lineage>
</organism>